<feature type="domain" description="Peptidase S49" evidence="5">
    <location>
        <begin position="135"/>
        <end position="279"/>
    </location>
</feature>
<dbReference type="HOGENOM" id="CLU_046540_4_0_5"/>
<dbReference type="InterPro" id="IPR029045">
    <property type="entry name" value="ClpP/crotonase-like_dom_sf"/>
</dbReference>
<dbReference type="Gene3D" id="3.90.226.10">
    <property type="entry name" value="2-enoyl-CoA Hydratase, Chain A, domain 1"/>
    <property type="match status" value="1"/>
</dbReference>
<evidence type="ECO:0000256" key="2">
    <source>
        <dbReference type="ARBA" id="ARBA00022670"/>
    </source>
</evidence>
<dbReference type="KEGG" id="rva:Rvan_2048"/>
<accession>E3I1I5</accession>
<gene>
    <name evidence="6" type="ordered locus">Rvan_2048</name>
</gene>
<evidence type="ECO:0000259" key="5">
    <source>
        <dbReference type="Pfam" id="PF01343"/>
    </source>
</evidence>
<dbReference type="PANTHER" id="PTHR33209:SF1">
    <property type="entry name" value="PEPTIDASE S49 DOMAIN-CONTAINING PROTEIN"/>
    <property type="match status" value="1"/>
</dbReference>
<name>E3I1I5_RHOVT</name>
<keyword evidence="3" id="KW-0378">Hydrolase</keyword>
<keyword evidence="2" id="KW-0645">Protease</keyword>
<dbReference type="AlphaFoldDB" id="E3I1I5"/>
<protein>
    <submittedName>
        <fullName evidence="6">Peptidase S49</fullName>
    </submittedName>
</protein>
<evidence type="ECO:0000313" key="7">
    <source>
        <dbReference type="Proteomes" id="UP000001399"/>
    </source>
</evidence>
<dbReference type="InterPro" id="IPR033855">
    <property type="entry name" value="Protein_C"/>
</dbReference>
<reference evidence="7" key="1">
    <citation type="journal article" date="2011" name="J. Bacteriol.">
        <title>Genome sequences of eight morphologically diverse alphaproteobacteria.</title>
        <authorList>
            <consortium name="US DOE Joint Genome Institute"/>
            <person name="Brown P.J."/>
            <person name="Kysela D.T."/>
            <person name="Buechlein A."/>
            <person name="Hemmerich C."/>
            <person name="Brun Y.V."/>
        </authorList>
    </citation>
    <scope>NUCLEOTIDE SEQUENCE [LARGE SCALE GENOMIC DNA]</scope>
    <source>
        <strain evidence="7">ATCC 17100 / ATH 3.1.1 / DSM 162 / LMG 4299</strain>
    </source>
</reference>
<evidence type="ECO:0000256" key="3">
    <source>
        <dbReference type="ARBA" id="ARBA00022801"/>
    </source>
</evidence>
<dbReference type="GO" id="GO:0006508">
    <property type="term" value="P:proteolysis"/>
    <property type="evidence" value="ECO:0007669"/>
    <property type="project" value="UniProtKB-KW"/>
</dbReference>
<dbReference type="GO" id="GO:0008236">
    <property type="term" value="F:serine-type peptidase activity"/>
    <property type="evidence" value="ECO:0007669"/>
    <property type="project" value="UniProtKB-KW"/>
</dbReference>
<dbReference type="Gene3D" id="6.20.330.10">
    <property type="match status" value="1"/>
</dbReference>
<dbReference type="EMBL" id="CP002292">
    <property type="protein sequence ID" value="ADP71276.1"/>
    <property type="molecule type" value="Genomic_DNA"/>
</dbReference>
<comment type="similarity">
    <text evidence="1">Belongs to the peptidase S49 family.</text>
</comment>
<organism evidence="6 7">
    <name type="scientific">Rhodomicrobium vannielii (strain ATCC 17100 / DSM 162 / LMG 4299 / NCIMB 10020 / ATH 3.1.1)</name>
    <dbReference type="NCBI Taxonomy" id="648757"/>
    <lineage>
        <taxon>Bacteria</taxon>
        <taxon>Pseudomonadati</taxon>
        <taxon>Pseudomonadota</taxon>
        <taxon>Alphaproteobacteria</taxon>
        <taxon>Hyphomicrobiales</taxon>
        <taxon>Hyphomicrobiaceae</taxon>
        <taxon>Rhodomicrobium</taxon>
    </lineage>
</organism>
<dbReference type="PANTHER" id="PTHR33209">
    <property type="entry name" value="PROTEASE 4"/>
    <property type="match status" value="1"/>
</dbReference>
<dbReference type="Proteomes" id="UP000001399">
    <property type="component" value="Chromosome"/>
</dbReference>
<proteinExistence type="inferred from homology"/>
<evidence type="ECO:0000256" key="1">
    <source>
        <dbReference type="ARBA" id="ARBA00008683"/>
    </source>
</evidence>
<dbReference type="eggNOG" id="COG0616">
    <property type="taxonomic scope" value="Bacteria"/>
</dbReference>
<evidence type="ECO:0000313" key="6">
    <source>
        <dbReference type="EMBL" id="ADP71276.1"/>
    </source>
</evidence>
<dbReference type="InterPro" id="IPR002142">
    <property type="entry name" value="Peptidase_S49"/>
</dbReference>
<dbReference type="SUPFAM" id="SSF52096">
    <property type="entry name" value="ClpP/crotonase"/>
    <property type="match status" value="1"/>
</dbReference>
<sequence>MRDLPFLVSKLFGTPHLIRQSKLDQILTGLAPVISGAAPKRTRLADDDIEALGLITQSGPRLEGNIAVLPIMGTLVRRLSWIEAESGLTSYKTITDDITQLMLDPYIRGVILEIDSYGGEAGGVFDLADFIRKIQRQTGKPIYAHANENAASAAYAIACAAEKVWVARTGEVGSIGVICAHLDQSQADEKAGLRWTFISAGERKTWGNPHEPLGDEARARVQADVDWLYDEFVKTVARYRGMRPADIRATKADVFRGEDAVGVGLADASGTLDECFDVLSRRLRG</sequence>
<keyword evidence="4" id="KW-0720">Serine protease</keyword>
<dbReference type="RefSeq" id="WP_013419662.1">
    <property type="nucleotide sequence ID" value="NC_014664.1"/>
</dbReference>
<dbReference type="CDD" id="cd07022">
    <property type="entry name" value="S49_Sppa_36K_type"/>
    <property type="match status" value="1"/>
</dbReference>
<evidence type="ECO:0000256" key="4">
    <source>
        <dbReference type="ARBA" id="ARBA00022825"/>
    </source>
</evidence>
<keyword evidence="7" id="KW-1185">Reference proteome</keyword>
<dbReference type="STRING" id="648757.Rvan_2048"/>
<dbReference type="Pfam" id="PF01343">
    <property type="entry name" value="Peptidase_S49"/>
    <property type="match status" value="1"/>
</dbReference>